<dbReference type="Proteomes" id="UP000007799">
    <property type="component" value="Unassembled WGS sequence"/>
</dbReference>
<accession>F2UB10</accession>
<dbReference type="KEGG" id="sre:PTSG_05720"/>
<reference evidence="3" key="1">
    <citation type="submission" date="2009-08" db="EMBL/GenBank/DDBJ databases">
        <title>Annotation of Salpingoeca rosetta.</title>
        <authorList>
            <consortium name="The Broad Institute Genome Sequencing Platform"/>
            <person name="Russ C."/>
            <person name="Cuomo C."/>
            <person name="Burger G."/>
            <person name="Gray M.W."/>
            <person name="Holland P.W.H."/>
            <person name="King N."/>
            <person name="Lang F.B.F."/>
            <person name="Roger A.J."/>
            <person name="Ruiz-Trillo I."/>
            <person name="Young S.K."/>
            <person name="Zeng Q."/>
            <person name="Gargeya S."/>
            <person name="Alvarado L."/>
            <person name="Berlin A."/>
            <person name="Chapman S.B."/>
            <person name="Chen Z."/>
            <person name="Freedman E."/>
            <person name="Gellesch M."/>
            <person name="Goldberg J."/>
            <person name="Griggs A."/>
            <person name="Gujja S."/>
            <person name="Heilman E."/>
            <person name="Heiman D."/>
            <person name="Howarth C."/>
            <person name="Mehta T."/>
            <person name="Neiman D."/>
            <person name="Pearson M."/>
            <person name="Roberts A."/>
            <person name="Saif S."/>
            <person name="Shea T."/>
            <person name="Shenoy N."/>
            <person name="Sisk P."/>
            <person name="Stolte C."/>
            <person name="Sykes S."/>
            <person name="White J."/>
            <person name="Yandava C."/>
            <person name="Haas B."/>
            <person name="Nusbaum C."/>
            <person name="Birren B."/>
        </authorList>
    </citation>
    <scope>NUCLEOTIDE SEQUENCE [LARGE SCALE GENOMIC DNA]</scope>
    <source>
        <strain evidence="3">ATCC 50818</strain>
    </source>
</reference>
<dbReference type="EMBL" id="GL832967">
    <property type="protein sequence ID" value="EGD74023.1"/>
    <property type="molecule type" value="Genomic_DNA"/>
</dbReference>
<feature type="transmembrane region" description="Helical" evidence="2">
    <location>
        <begin position="300"/>
        <end position="322"/>
    </location>
</feature>
<dbReference type="GeneID" id="16074161"/>
<keyword evidence="2" id="KW-0472">Membrane</keyword>
<evidence type="ECO:0000313" key="4">
    <source>
        <dbReference type="Proteomes" id="UP000007799"/>
    </source>
</evidence>
<dbReference type="RefSeq" id="XP_004993585.1">
    <property type="nucleotide sequence ID" value="XM_004993528.1"/>
</dbReference>
<dbReference type="InParanoid" id="F2UB10"/>
<feature type="region of interest" description="Disordered" evidence="1">
    <location>
        <begin position="260"/>
        <end position="286"/>
    </location>
</feature>
<keyword evidence="2" id="KW-0812">Transmembrane</keyword>
<evidence type="ECO:0000313" key="3">
    <source>
        <dbReference type="EMBL" id="EGD74023.1"/>
    </source>
</evidence>
<feature type="compositionally biased region" description="Low complexity" evidence="1">
    <location>
        <begin position="271"/>
        <end position="280"/>
    </location>
</feature>
<evidence type="ECO:0000256" key="1">
    <source>
        <dbReference type="SAM" id="MobiDB-lite"/>
    </source>
</evidence>
<proteinExistence type="predicted"/>
<dbReference type="OMA" id="CDDACHA"/>
<keyword evidence="2" id="KW-1133">Transmembrane helix</keyword>
<dbReference type="AlphaFoldDB" id="F2UB10"/>
<organism evidence="4">
    <name type="scientific">Salpingoeca rosetta (strain ATCC 50818 / BSB-021)</name>
    <dbReference type="NCBI Taxonomy" id="946362"/>
    <lineage>
        <taxon>Eukaryota</taxon>
        <taxon>Choanoflagellata</taxon>
        <taxon>Craspedida</taxon>
        <taxon>Salpingoecidae</taxon>
        <taxon>Salpingoeca</taxon>
    </lineage>
</organism>
<sequence>MLVMTIATESSRVRRGVLDDDDDNVSFDGDDDAGIPFDSSCLTTSEGISFSLQCIPPLIKALQPLIDDLQGQVSSDCLTDPIACTSDNFDELEDTLKKFSDVAKSAVTTLCKKTNSGAPSCWSQLLNLIPTCINFEDVDEVPHLDMYVDQFLGAAELFCTTDNDGDSCGVKLLDFALVENELVSFDGTTSFCNTATGAAATCDDACHALLSGIDDNLGCCYAEVVRALDQINDNLVDPDMLLELSGYWSVCGIDAPTRDCSGKKVPAVTRGSSGHSSSGSSGNGSGDDGGVIGNMSLTTLLGIIGGCVAGLIVIIASVVVVVRRSRRQTSTTMYMRVHTQVDSDWDDQ</sequence>
<gene>
    <name evidence="3" type="ORF">PTSG_05720</name>
</gene>
<evidence type="ECO:0000256" key="2">
    <source>
        <dbReference type="SAM" id="Phobius"/>
    </source>
</evidence>
<protein>
    <submittedName>
        <fullName evidence="3">Uncharacterized protein</fullName>
    </submittedName>
</protein>
<name>F2UB10_SALR5</name>
<keyword evidence="4" id="KW-1185">Reference proteome</keyword>